<keyword evidence="3" id="KW-1185">Reference proteome</keyword>
<name>A0AAU9K803_9CILI</name>
<evidence type="ECO:0000256" key="1">
    <source>
        <dbReference type="SAM" id="MobiDB-lite"/>
    </source>
</evidence>
<gene>
    <name evidence="2" type="ORF">BSTOLATCC_MIC62711</name>
</gene>
<feature type="region of interest" description="Disordered" evidence="1">
    <location>
        <begin position="142"/>
        <end position="180"/>
    </location>
</feature>
<reference evidence="2" key="1">
    <citation type="submission" date="2021-09" db="EMBL/GenBank/DDBJ databases">
        <authorList>
            <consortium name="AG Swart"/>
            <person name="Singh M."/>
            <person name="Singh A."/>
            <person name="Seah K."/>
            <person name="Emmerich C."/>
        </authorList>
    </citation>
    <scope>NUCLEOTIDE SEQUENCE</scope>
    <source>
        <strain evidence="2">ATCC30299</strain>
    </source>
</reference>
<dbReference type="Proteomes" id="UP001162131">
    <property type="component" value="Unassembled WGS sequence"/>
</dbReference>
<sequence>MACLKCSMSARRLILEEELKLYMKGRELLPSSQVSRMMKQHWKVMEFGGMSENEEEWLNGTDIALNAEEYLMPPEEFFSDYESEEDYWSNYDDHDDYDEEDEDEIWGRFVSWAWNQTEEVLDSETTTPLYATTGTRPVEIVQTSSDESGIKDNTEVGNAGDKAEGQGTPESKDSEGGDSLENAKCWNLGVESITSKKVCPRKGKGWNKMEFACKSWRKKNWRKKRYECNKILDIHNIGVENYERSLGRRYQVLNEVELNLKKKAENVRYGQNFLDGNNWSWRGRKKKKNLENIGPLEGDNR</sequence>
<protein>
    <submittedName>
        <fullName evidence="2">Uncharacterized protein</fullName>
    </submittedName>
</protein>
<comment type="caution">
    <text evidence="2">The sequence shown here is derived from an EMBL/GenBank/DDBJ whole genome shotgun (WGS) entry which is preliminary data.</text>
</comment>
<dbReference type="AlphaFoldDB" id="A0AAU9K803"/>
<evidence type="ECO:0000313" key="3">
    <source>
        <dbReference type="Proteomes" id="UP001162131"/>
    </source>
</evidence>
<evidence type="ECO:0000313" key="2">
    <source>
        <dbReference type="EMBL" id="CAG9335136.1"/>
    </source>
</evidence>
<proteinExistence type="predicted"/>
<accession>A0AAU9K803</accession>
<organism evidence="2 3">
    <name type="scientific">Blepharisma stoltei</name>
    <dbReference type="NCBI Taxonomy" id="1481888"/>
    <lineage>
        <taxon>Eukaryota</taxon>
        <taxon>Sar</taxon>
        <taxon>Alveolata</taxon>
        <taxon>Ciliophora</taxon>
        <taxon>Postciliodesmatophora</taxon>
        <taxon>Heterotrichea</taxon>
        <taxon>Heterotrichida</taxon>
        <taxon>Blepharismidae</taxon>
        <taxon>Blepharisma</taxon>
    </lineage>
</organism>
<dbReference type="EMBL" id="CAJZBQ010000060">
    <property type="protein sequence ID" value="CAG9335136.1"/>
    <property type="molecule type" value="Genomic_DNA"/>
</dbReference>